<feature type="compositionally biased region" description="Acidic residues" evidence="1">
    <location>
        <begin position="77"/>
        <end position="103"/>
    </location>
</feature>
<dbReference type="InterPro" id="IPR052968">
    <property type="entry name" value="Nucleotide_metab_enz"/>
</dbReference>
<dbReference type="RefSeq" id="WP_338005620.1">
    <property type="nucleotide sequence ID" value="NZ_JAOPKA010000018.1"/>
</dbReference>
<dbReference type="InterPro" id="IPR038763">
    <property type="entry name" value="DHH_sf"/>
</dbReference>
<dbReference type="SUPFAM" id="SSF64182">
    <property type="entry name" value="DHH phosphoesterases"/>
    <property type="match status" value="1"/>
</dbReference>
<comment type="caution">
    <text evidence="2">The sequence shown here is derived from an EMBL/GenBank/DDBJ whole genome shotgun (WGS) entry which is preliminary data.</text>
</comment>
<name>A0AAP3E4B7_9EURY</name>
<dbReference type="PANTHER" id="PTHR42146:SF1">
    <property type="entry name" value="OLIGORIBONUCLEASE NRNB"/>
    <property type="match status" value="1"/>
</dbReference>
<dbReference type="EMBL" id="JAOPKA010000018">
    <property type="protein sequence ID" value="MCU4743809.1"/>
    <property type="molecule type" value="Genomic_DNA"/>
</dbReference>
<dbReference type="AlphaFoldDB" id="A0AAP3E4B7"/>
<sequence>MFDDLIAADLPIARKSILPGTGFFLPDDLEEDLDDERAQAALEGAEAAVVADPDADGLACVALIREAYGDVQNVPEPESESESESAEEAAGDDEDGTTADADAEVGVAPDADPTVAPGAGSETDDPLEEPEPTPHNVALVPASPHNVEDALARVAEYGSEDIDLFVCDLAPDRYEYVEDELALALETASSVRWYDHHQWKDSVAAAVREAGVDLVVGDSEEECSADVVFRSLEYEFDDQYRELAAVTRDHDLWLREDPRSDDLADYAYWSDPAEYVEVVREYGADLPEWAEDFLTEQRVEKEALIDRAVSRAELREVGEYTVGITYGRCSQNEVAEAMREQGADASVIVKPAGSASIRGTDEFQLCHEVAGRVNGGGHPKAAGCKPDIYDDMLDYAHHWTSRGAVTKQVILDAFEAAVEEAEMDATQASGSNST</sequence>
<proteinExistence type="predicted"/>
<evidence type="ECO:0000313" key="3">
    <source>
        <dbReference type="Proteomes" id="UP001321018"/>
    </source>
</evidence>
<feature type="compositionally biased region" description="Acidic residues" evidence="1">
    <location>
        <begin position="122"/>
        <end position="131"/>
    </location>
</feature>
<dbReference type="Proteomes" id="UP001321018">
    <property type="component" value="Unassembled WGS sequence"/>
</dbReference>
<feature type="region of interest" description="Disordered" evidence="1">
    <location>
        <begin position="72"/>
        <end position="142"/>
    </location>
</feature>
<gene>
    <name evidence="2" type="ORF">OB960_20700</name>
</gene>
<protein>
    <submittedName>
        <fullName evidence="2">Phosphohydrolase</fullName>
    </submittedName>
</protein>
<evidence type="ECO:0000313" key="2">
    <source>
        <dbReference type="EMBL" id="MCU4743809.1"/>
    </source>
</evidence>
<reference evidence="2" key="1">
    <citation type="submission" date="2022-09" db="EMBL/GenBank/DDBJ databases">
        <title>Enrichment on poylsaccharides allowed isolation of novel metabolic and taxonomic groups of Haloarchaea.</title>
        <authorList>
            <person name="Sorokin D.Y."/>
            <person name="Elcheninov A.G."/>
            <person name="Khizhniak T.V."/>
            <person name="Kolganova T.V."/>
            <person name="Kublanov I.V."/>
        </authorList>
    </citation>
    <scope>NUCLEOTIDE SEQUENCE</scope>
    <source>
        <strain evidence="2">AArc-xg1-1</strain>
    </source>
</reference>
<evidence type="ECO:0000256" key="1">
    <source>
        <dbReference type="SAM" id="MobiDB-lite"/>
    </source>
</evidence>
<dbReference type="PANTHER" id="PTHR42146">
    <property type="entry name" value="3',5'-CYCLIC-NUCLEOTIDE PHOSPHODIESTERASE"/>
    <property type="match status" value="1"/>
</dbReference>
<organism evidence="2 3">
    <name type="scientific">Natronoglomus mannanivorans</name>
    <dbReference type="NCBI Taxonomy" id="2979990"/>
    <lineage>
        <taxon>Archaea</taxon>
        <taxon>Methanobacteriati</taxon>
        <taxon>Methanobacteriota</taxon>
        <taxon>Stenosarchaea group</taxon>
        <taxon>Halobacteria</taxon>
        <taxon>Halobacteriales</taxon>
        <taxon>Natrialbaceae</taxon>
        <taxon>Natronoglomus</taxon>
    </lineage>
</organism>
<accession>A0AAP3E4B7</accession>